<dbReference type="Gene3D" id="3.40.190.10">
    <property type="entry name" value="Periplasmic binding protein-like II"/>
    <property type="match status" value="2"/>
</dbReference>
<dbReference type="SUPFAM" id="SSF53850">
    <property type="entry name" value="Periplasmic binding protein-like II"/>
    <property type="match status" value="1"/>
</dbReference>
<evidence type="ECO:0000313" key="3">
    <source>
        <dbReference type="Proteomes" id="UP001266357"/>
    </source>
</evidence>
<accession>A0ABU3A5A2</accession>
<proteinExistence type="predicted"/>
<dbReference type="PANTHER" id="PTHR38834:SF3">
    <property type="entry name" value="SOLUTE-BINDING PROTEIN FAMILY 3_N-TERMINAL DOMAIN-CONTAINING PROTEIN"/>
    <property type="match status" value="1"/>
</dbReference>
<keyword evidence="1" id="KW-0732">Signal</keyword>
<evidence type="ECO:0000313" key="2">
    <source>
        <dbReference type="EMBL" id="MDT0605348.1"/>
    </source>
</evidence>
<organism evidence="2 3">
    <name type="scientific">Thalassotalea castellviae</name>
    <dbReference type="NCBI Taxonomy" id="3075612"/>
    <lineage>
        <taxon>Bacteria</taxon>
        <taxon>Pseudomonadati</taxon>
        <taxon>Pseudomonadota</taxon>
        <taxon>Gammaproteobacteria</taxon>
        <taxon>Alteromonadales</taxon>
        <taxon>Colwelliaceae</taxon>
        <taxon>Thalassotalea</taxon>
    </lineage>
</organism>
<keyword evidence="3" id="KW-1185">Reference proteome</keyword>
<dbReference type="Proteomes" id="UP001266357">
    <property type="component" value="Unassembled WGS sequence"/>
</dbReference>
<sequence length="249" mass="28224">MIRNFLSGIFLFLVQLTAGFSYAQEPLSQATEHPEVQLRVVTEDSFPIQYLENGKVLGPSTELVKSVLDEAEIPYSIEVLPWARAYNVALTQPNTLIYSLARTPQREESFQWIGSVLRLNYYLVGMESLQLTSPVTLASLKKYKIGVIRGSATEQYLISQGFNNLYLVSKPSQSINMLKLGRIDLFPSNYSSFQLSCLHLKVDCQAIKPFYHLEQLSTSLYFALSKQTENEVVDKITKAYQTVMQRSAE</sequence>
<reference evidence="2 3" key="1">
    <citation type="submission" date="2023-09" db="EMBL/GenBank/DDBJ databases">
        <authorList>
            <person name="Rey-Velasco X."/>
        </authorList>
    </citation>
    <scope>NUCLEOTIDE SEQUENCE [LARGE SCALE GENOMIC DNA]</scope>
    <source>
        <strain evidence="2 3">W431</strain>
    </source>
</reference>
<gene>
    <name evidence="2" type="ORF">RM573_17230</name>
</gene>
<protein>
    <submittedName>
        <fullName evidence="2">Transporter substrate-binding domain-containing protein</fullName>
    </submittedName>
</protein>
<dbReference type="PANTHER" id="PTHR38834">
    <property type="entry name" value="PERIPLASMIC SUBSTRATE BINDING PROTEIN FAMILY 3"/>
    <property type="match status" value="1"/>
</dbReference>
<feature type="chain" id="PRO_5046314937" evidence="1">
    <location>
        <begin position="24"/>
        <end position="249"/>
    </location>
</feature>
<name>A0ABU3A5A2_9GAMM</name>
<comment type="caution">
    <text evidence="2">The sequence shown here is derived from an EMBL/GenBank/DDBJ whole genome shotgun (WGS) entry which is preliminary data.</text>
</comment>
<dbReference type="RefSeq" id="WP_311585028.1">
    <property type="nucleotide sequence ID" value="NZ_JAVRIF010000014.1"/>
</dbReference>
<feature type="signal peptide" evidence="1">
    <location>
        <begin position="1"/>
        <end position="23"/>
    </location>
</feature>
<evidence type="ECO:0000256" key="1">
    <source>
        <dbReference type="SAM" id="SignalP"/>
    </source>
</evidence>
<dbReference type="EMBL" id="JAVRIF010000014">
    <property type="protein sequence ID" value="MDT0605348.1"/>
    <property type="molecule type" value="Genomic_DNA"/>
</dbReference>